<evidence type="ECO:0008006" key="3">
    <source>
        <dbReference type="Google" id="ProtNLM"/>
    </source>
</evidence>
<accession>A0AAV4I4F7</accession>
<dbReference type="SUPFAM" id="SSF56436">
    <property type="entry name" value="C-type lectin-like"/>
    <property type="match status" value="1"/>
</dbReference>
<dbReference type="Proteomes" id="UP000762676">
    <property type="component" value="Unassembled WGS sequence"/>
</dbReference>
<organism evidence="1 2">
    <name type="scientific">Elysia marginata</name>
    <dbReference type="NCBI Taxonomy" id="1093978"/>
    <lineage>
        <taxon>Eukaryota</taxon>
        <taxon>Metazoa</taxon>
        <taxon>Spiralia</taxon>
        <taxon>Lophotrochozoa</taxon>
        <taxon>Mollusca</taxon>
        <taxon>Gastropoda</taxon>
        <taxon>Heterobranchia</taxon>
        <taxon>Euthyneura</taxon>
        <taxon>Panpulmonata</taxon>
        <taxon>Sacoglossa</taxon>
        <taxon>Placobranchoidea</taxon>
        <taxon>Plakobranchidae</taxon>
        <taxon>Elysia</taxon>
    </lineage>
</organism>
<name>A0AAV4I4F7_9GAST</name>
<gene>
    <name evidence="1" type="ORF">ElyMa_001185400</name>
</gene>
<dbReference type="AlphaFoldDB" id="A0AAV4I4F7"/>
<evidence type="ECO:0000313" key="2">
    <source>
        <dbReference type="Proteomes" id="UP000762676"/>
    </source>
</evidence>
<proteinExistence type="predicted"/>
<sequence>MSPYDRILQSILCSLTHFYYGVVLTQAVRTCSRNQGFCKEPFFRANSVALPDMCLLPLAVAYTYSEADKECRQKNSRMLGAPYEIQFLSNVYLYIFSKKYYSRGFWLENRNGAGSNQCEVFANEHIQLKPCEQTKHEVFCVKSLSE</sequence>
<reference evidence="1 2" key="1">
    <citation type="journal article" date="2021" name="Elife">
        <title>Chloroplast acquisition without the gene transfer in kleptoplastic sea slugs, Plakobranchus ocellatus.</title>
        <authorList>
            <person name="Maeda T."/>
            <person name="Takahashi S."/>
            <person name="Yoshida T."/>
            <person name="Shimamura S."/>
            <person name="Takaki Y."/>
            <person name="Nagai Y."/>
            <person name="Toyoda A."/>
            <person name="Suzuki Y."/>
            <person name="Arimoto A."/>
            <person name="Ishii H."/>
            <person name="Satoh N."/>
            <person name="Nishiyama T."/>
            <person name="Hasebe M."/>
            <person name="Maruyama T."/>
            <person name="Minagawa J."/>
            <person name="Obokata J."/>
            <person name="Shigenobu S."/>
        </authorList>
    </citation>
    <scope>NUCLEOTIDE SEQUENCE [LARGE SCALE GENOMIC DNA]</scope>
</reference>
<protein>
    <recommendedName>
        <fullName evidence="3">C-type lectin domain-containing protein</fullName>
    </recommendedName>
</protein>
<keyword evidence="2" id="KW-1185">Reference proteome</keyword>
<dbReference type="InterPro" id="IPR016187">
    <property type="entry name" value="CTDL_fold"/>
</dbReference>
<dbReference type="EMBL" id="BMAT01002329">
    <property type="protein sequence ID" value="GFS04835.1"/>
    <property type="molecule type" value="Genomic_DNA"/>
</dbReference>
<comment type="caution">
    <text evidence="1">The sequence shown here is derived from an EMBL/GenBank/DDBJ whole genome shotgun (WGS) entry which is preliminary data.</text>
</comment>
<evidence type="ECO:0000313" key="1">
    <source>
        <dbReference type="EMBL" id="GFS04835.1"/>
    </source>
</evidence>